<organism evidence="1 2">
    <name type="scientific">Streptomyces ureilyticus</name>
    <dbReference type="NCBI Taxonomy" id="1775131"/>
    <lineage>
        <taxon>Bacteria</taxon>
        <taxon>Bacillati</taxon>
        <taxon>Actinomycetota</taxon>
        <taxon>Actinomycetes</taxon>
        <taxon>Kitasatosporales</taxon>
        <taxon>Streptomycetaceae</taxon>
        <taxon>Streptomyces</taxon>
    </lineage>
</organism>
<evidence type="ECO:0000313" key="2">
    <source>
        <dbReference type="Proteomes" id="UP001518140"/>
    </source>
</evidence>
<accession>A0ABX0E5U5</accession>
<name>A0ABX0E5U5_9ACTN</name>
<proteinExistence type="predicted"/>
<dbReference type="RefSeq" id="WP_165344351.1">
    <property type="nucleotide sequence ID" value="NZ_JAAKZX010000207.1"/>
</dbReference>
<evidence type="ECO:0000313" key="1">
    <source>
        <dbReference type="EMBL" id="NGO47839.1"/>
    </source>
</evidence>
<dbReference type="Proteomes" id="UP001518140">
    <property type="component" value="Unassembled WGS sequence"/>
</dbReference>
<sequence>MDYPPVHNGLDYLRSVVSHLDQDEPGPRDLKYAVLHLQAAAETLLKARLVALDWRKIFAKEDEADHAAYRNGDFKSCSLDEVIKRLRAAGIEIEPEDKGNITHLGKLRNQLQHFGITTGAQAVEARATHVLDFLIAFVDDYLRPGLSGSEAQHLDEEMRNVRVALPRIRGYVKIIMDRVARELAGREWYTMRCPDCSQWALLAEGGEVTCLFCDKNWDAELFPLEYATGVLGHSLREYRKGEPAAEHCPECGADALIGEAYLASAPEEQVQYCFGCSTVFKGLMTCMRCTLLFQPPEDGFPICADCLYGNSG</sequence>
<reference evidence="1 2" key="1">
    <citation type="submission" date="2020-02" db="EMBL/GenBank/DDBJ databases">
        <title>Whole-genome analyses of novel actinobacteria.</title>
        <authorList>
            <person name="Sahin N."/>
            <person name="Tokatli A."/>
        </authorList>
    </citation>
    <scope>NUCLEOTIDE SEQUENCE [LARGE SCALE GENOMIC DNA]</scope>
    <source>
        <strain evidence="1 2">YC419</strain>
    </source>
</reference>
<gene>
    <name evidence="1" type="ORF">G6048_39125</name>
</gene>
<comment type="caution">
    <text evidence="1">The sequence shown here is derived from an EMBL/GenBank/DDBJ whole genome shotgun (WGS) entry which is preliminary data.</text>
</comment>
<protein>
    <submittedName>
        <fullName evidence="1">Uncharacterized protein</fullName>
    </submittedName>
</protein>
<dbReference type="EMBL" id="JAAKZX010000207">
    <property type="protein sequence ID" value="NGO47839.1"/>
    <property type="molecule type" value="Genomic_DNA"/>
</dbReference>
<keyword evidence="2" id="KW-1185">Reference proteome</keyword>